<evidence type="ECO:0000313" key="2">
    <source>
        <dbReference type="EMBL" id="QNI31329.1"/>
    </source>
</evidence>
<organism evidence="2 3">
    <name type="scientific">Alloacidobacterium dinghuense</name>
    <dbReference type="NCBI Taxonomy" id="2763107"/>
    <lineage>
        <taxon>Bacteria</taxon>
        <taxon>Pseudomonadati</taxon>
        <taxon>Acidobacteriota</taxon>
        <taxon>Terriglobia</taxon>
        <taxon>Terriglobales</taxon>
        <taxon>Acidobacteriaceae</taxon>
        <taxon>Alloacidobacterium</taxon>
    </lineage>
</organism>
<dbReference type="EMBL" id="CP060394">
    <property type="protein sequence ID" value="QNI31329.1"/>
    <property type="molecule type" value="Genomic_DNA"/>
</dbReference>
<keyword evidence="1" id="KW-1133">Transmembrane helix</keyword>
<protein>
    <submittedName>
        <fullName evidence="2">Uncharacterized protein</fullName>
    </submittedName>
</protein>
<proteinExistence type="predicted"/>
<dbReference type="RefSeq" id="WP_186741877.1">
    <property type="nucleotide sequence ID" value="NZ_CP060394.1"/>
</dbReference>
<accession>A0A7G8BFK9</accession>
<keyword evidence="1" id="KW-0472">Membrane</keyword>
<evidence type="ECO:0000256" key="1">
    <source>
        <dbReference type="SAM" id="Phobius"/>
    </source>
</evidence>
<feature type="transmembrane region" description="Helical" evidence="1">
    <location>
        <begin position="69"/>
        <end position="91"/>
    </location>
</feature>
<gene>
    <name evidence="2" type="ORF">H7849_19910</name>
</gene>
<dbReference type="AlphaFoldDB" id="A0A7G8BFK9"/>
<evidence type="ECO:0000313" key="3">
    <source>
        <dbReference type="Proteomes" id="UP000515312"/>
    </source>
</evidence>
<reference evidence="2 3" key="1">
    <citation type="submission" date="2020-08" db="EMBL/GenBank/DDBJ databases">
        <title>Edaphobacter telluris sp. nov. and Acidobacterium dinghuensis sp. nov., two acidobacteria isolated from forest soil.</title>
        <authorList>
            <person name="Fu J."/>
            <person name="Qiu L."/>
        </authorList>
    </citation>
    <scope>NUCLEOTIDE SEQUENCE [LARGE SCALE GENOMIC DNA]</scope>
    <source>
        <strain evidence="2">4Y35</strain>
    </source>
</reference>
<sequence>MTRETTNRDVQELYPESDAATKRDLEGLAHSISEFRAAVFQIAARSTGSATEWGLEQARVRRRSAQRRVMLEWAVAAALCVAALAPAVGFYRNHAAAVRAEHQAQLLKQREADTALLDQVTNELSEAVPDSMQPLAETDADYVSYETTGKMEKTNGRN</sequence>
<keyword evidence="1" id="KW-0812">Transmembrane</keyword>
<dbReference type="KEGG" id="adin:H7849_19910"/>
<dbReference type="Proteomes" id="UP000515312">
    <property type="component" value="Chromosome"/>
</dbReference>
<name>A0A7G8BFK9_9BACT</name>
<keyword evidence="3" id="KW-1185">Reference proteome</keyword>